<reference evidence="2 3" key="1">
    <citation type="submission" date="2021-07" db="EMBL/GenBank/DDBJ databases">
        <title>Paenibacillus radiodurans sp. nov., isolated from the southeastern edge of Tengger Desert.</title>
        <authorList>
            <person name="Zhang G."/>
        </authorList>
    </citation>
    <scope>NUCLEOTIDE SEQUENCE [LARGE SCALE GENOMIC DNA]</scope>
    <source>
        <strain evidence="2 3">DT7-4</strain>
    </source>
</reference>
<sequence>MVLSVRRWTRRIVFIVLLALFTIVMYNGCRYIAVWIAPEDPYRVPQGSAEKVFRAQPAPLEENTLSDRLRLFYWYGE</sequence>
<evidence type="ECO:0000313" key="3">
    <source>
        <dbReference type="Proteomes" id="UP000812277"/>
    </source>
</evidence>
<dbReference type="InterPro" id="IPR025321">
    <property type="entry name" value="DUF4227"/>
</dbReference>
<keyword evidence="1" id="KW-1133">Transmembrane helix</keyword>
<keyword evidence="1" id="KW-0812">Transmembrane</keyword>
<organism evidence="2 3">
    <name type="scientific">Paenibacillus oenotherae</name>
    <dbReference type="NCBI Taxonomy" id="1435645"/>
    <lineage>
        <taxon>Bacteria</taxon>
        <taxon>Bacillati</taxon>
        <taxon>Bacillota</taxon>
        <taxon>Bacilli</taxon>
        <taxon>Bacillales</taxon>
        <taxon>Paenibacillaceae</taxon>
        <taxon>Paenibacillus</taxon>
    </lineage>
</organism>
<comment type="caution">
    <text evidence="2">The sequence shown here is derived from an EMBL/GenBank/DDBJ whole genome shotgun (WGS) entry which is preliminary data.</text>
</comment>
<dbReference type="EMBL" id="JAHZIJ010000001">
    <property type="protein sequence ID" value="MBW7473519.1"/>
    <property type="molecule type" value="Genomic_DNA"/>
</dbReference>
<proteinExistence type="predicted"/>
<dbReference type="Proteomes" id="UP000812277">
    <property type="component" value="Unassembled WGS sequence"/>
</dbReference>
<evidence type="ECO:0000313" key="2">
    <source>
        <dbReference type="EMBL" id="MBW7473519.1"/>
    </source>
</evidence>
<keyword evidence="1" id="KW-0472">Membrane</keyword>
<accession>A0ABS7D0U8</accession>
<keyword evidence="3" id="KW-1185">Reference proteome</keyword>
<evidence type="ECO:0000256" key="1">
    <source>
        <dbReference type="SAM" id="Phobius"/>
    </source>
</evidence>
<protein>
    <submittedName>
        <fullName evidence="2">YqzK family protein</fullName>
    </submittedName>
</protein>
<dbReference type="Pfam" id="PF14004">
    <property type="entry name" value="DUF4227"/>
    <property type="match status" value="1"/>
</dbReference>
<dbReference type="RefSeq" id="WP_219870740.1">
    <property type="nucleotide sequence ID" value="NZ_JAHZIJ010000001.1"/>
</dbReference>
<gene>
    <name evidence="2" type="ORF">K0T92_02020</name>
</gene>
<feature type="transmembrane region" description="Helical" evidence="1">
    <location>
        <begin position="12"/>
        <end position="37"/>
    </location>
</feature>
<name>A0ABS7D0U8_9BACL</name>